<sequence length="98" mass="10978">MCRWVALGKPEPSETEQQQAKKRVQKFEGTDRQVRGRIMALLRNDGSKGPVASTVPEADIVNLWEDEVQLRRCVDSLLADGLIQATESEGMVAYHLPK</sequence>
<gene>
    <name evidence="2" type="primary">mutY</name>
    <name evidence="2" type="ORF">CUROG_01850</name>
</gene>
<dbReference type="EMBL" id="CP045032">
    <property type="protein sequence ID" value="QFQ01770.1"/>
    <property type="molecule type" value="Genomic_DNA"/>
</dbReference>
<evidence type="ECO:0000256" key="1">
    <source>
        <dbReference type="SAM" id="MobiDB-lite"/>
    </source>
</evidence>
<dbReference type="Proteomes" id="UP000326711">
    <property type="component" value="Chromosome"/>
</dbReference>
<keyword evidence="3" id="KW-1185">Reference proteome</keyword>
<keyword evidence="2" id="KW-0378">Hydrolase</keyword>
<proteinExistence type="predicted"/>
<feature type="region of interest" description="Disordered" evidence="1">
    <location>
        <begin position="1"/>
        <end position="27"/>
    </location>
</feature>
<dbReference type="EC" id="3.2.2.-" evidence="2"/>
<reference evidence="3" key="1">
    <citation type="submission" date="2019-10" db="EMBL/GenBank/DDBJ databases">
        <title>Complete genome sequence of Corynebacterium urogenitalis DSM 108747, isolated from the genital tract of a cow.</title>
        <authorList>
            <person name="Ruckert C."/>
            <person name="Ballas P."/>
            <person name="Wagener K."/>
            <person name="Drillich M."/>
            <person name="Kaempfer P."/>
            <person name="Busse H.-J."/>
            <person name="Ehling-Schulz M."/>
        </authorList>
    </citation>
    <scope>NUCLEOTIDE SEQUENCE [LARGE SCALE GENOMIC DNA]</scope>
    <source>
        <strain evidence="3">LMM 1652</strain>
    </source>
</reference>
<accession>A0A5J6ZA02</accession>
<evidence type="ECO:0000313" key="3">
    <source>
        <dbReference type="Proteomes" id="UP000326711"/>
    </source>
</evidence>
<dbReference type="KEGG" id="cuo:CUROG_01850"/>
<organism evidence="2 3">
    <name type="scientific">Corynebacterium urogenitale</name>
    <dbReference type="NCBI Taxonomy" id="2487892"/>
    <lineage>
        <taxon>Bacteria</taxon>
        <taxon>Bacillati</taxon>
        <taxon>Actinomycetota</taxon>
        <taxon>Actinomycetes</taxon>
        <taxon>Mycobacteriales</taxon>
        <taxon>Corynebacteriaceae</taxon>
        <taxon>Corynebacterium</taxon>
    </lineage>
</organism>
<keyword evidence="2" id="KW-0326">Glycosidase</keyword>
<dbReference type="AlphaFoldDB" id="A0A5J6ZA02"/>
<protein>
    <submittedName>
        <fullName evidence="2">A/G-specific adenine glycosylase</fullName>
        <ecNumber evidence="2">3.2.2.-</ecNumber>
    </submittedName>
</protein>
<dbReference type="GO" id="GO:0016798">
    <property type="term" value="F:hydrolase activity, acting on glycosyl bonds"/>
    <property type="evidence" value="ECO:0007669"/>
    <property type="project" value="UniProtKB-KW"/>
</dbReference>
<name>A0A5J6ZA02_9CORY</name>
<evidence type="ECO:0000313" key="2">
    <source>
        <dbReference type="EMBL" id="QFQ01770.1"/>
    </source>
</evidence>